<evidence type="ECO:0000313" key="3">
    <source>
        <dbReference type="Proteomes" id="UP001521785"/>
    </source>
</evidence>
<feature type="region of interest" description="Disordered" evidence="1">
    <location>
        <begin position="45"/>
        <end position="96"/>
    </location>
</feature>
<feature type="region of interest" description="Disordered" evidence="1">
    <location>
        <begin position="453"/>
        <end position="499"/>
    </location>
</feature>
<dbReference type="Proteomes" id="UP001521785">
    <property type="component" value="Unassembled WGS sequence"/>
</dbReference>
<feature type="region of interest" description="Disordered" evidence="1">
    <location>
        <begin position="514"/>
        <end position="534"/>
    </location>
</feature>
<feature type="compositionally biased region" description="Polar residues" evidence="1">
    <location>
        <begin position="18"/>
        <end position="30"/>
    </location>
</feature>
<proteinExistence type="predicted"/>
<feature type="region of interest" description="Disordered" evidence="1">
    <location>
        <begin position="1"/>
        <end position="30"/>
    </location>
</feature>
<feature type="compositionally biased region" description="Low complexity" evidence="1">
    <location>
        <begin position="471"/>
        <end position="497"/>
    </location>
</feature>
<accession>A0ABR3QHN8</accession>
<feature type="compositionally biased region" description="Basic and acidic residues" evidence="1">
    <location>
        <begin position="282"/>
        <end position="297"/>
    </location>
</feature>
<feature type="compositionally biased region" description="Polar residues" evidence="1">
    <location>
        <begin position="461"/>
        <end position="470"/>
    </location>
</feature>
<sequence>MMADRLSNTDSADERSSPLPTQEGNLNTGLNNVITLAMTTTFAEREIPDSEGTCQDDLSSVESELDTDSLPALPRLGEGNVSYTSEASSDAEEDWSQIATSDIPELDIALSVNIQPRSPARTTTQDQNFPDSNKENEDDAGYAQPVGMSSGASTTWNAVREYPGMPAIPRQENTMDYEHADEASKDDIHAIVFKGDELSDEEHSDVSLWHEDRTIHSPIEEPNARYEDIGLDRRYFDHDYFLQYYGLAPGSSNVRPDYPDMDDVEAAPAEGETVLKVTKTTNKDAQPDTGPIKDRAANSRSKKKHYFHEDEDAWLNLFFEKLKVVIESGKEIEIPSDAIMYKCFNRFFDGKVLKDADGNALTPRVARYTGVIHKHLKTQRASKIVTLREEVLRMMEDRTGGQLYVPVITDDEIQQYRAGGTCIVDDPDDKTKNQGLALSQKEIKINEIFRASANKKRKQAAQGSPPSCSRQASPRHASSPQQASSSSQASSPEQAPSLKQDLPFRNMSSLNKASFAENAPSSPPSMAHTINDDRALDSDINLRSSTRTDMGFDDGTLPNTDLGVEDPSNPWHSIHIETDPFWRAHLEATMKRKISLGSGQSLRTIWM</sequence>
<evidence type="ECO:0000256" key="1">
    <source>
        <dbReference type="SAM" id="MobiDB-lite"/>
    </source>
</evidence>
<feature type="compositionally biased region" description="Polar residues" evidence="1">
    <location>
        <begin position="1"/>
        <end position="10"/>
    </location>
</feature>
<gene>
    <name evidence="2" type="ORF">SLS60_011659</name>
</gene>
<protein>
    <submittedName>
        <fullName evidence="2">Uncharacterized protein</fullName>
    </submittedName>
</protein>
<comment type="caution">
    <text evidence="2">The sequence shown here is derived from an EMBL/GenBank/DDBJ whole genome shotgun (WGS) entry which is preliminary data.</text>
</comment>
<feature type="compositionally biased region" description="Polar residues" evidence="1">
    <location>
        <begin position="114"/>
        <end position="131"/>
    </location>
</feature>
<dbReference type="EMBL" id="JAKJXO020000023">
    <property type="protein sequence ID" value="KAL1591661.1"/>
    <property type="molecule type" value="Genomic_DNA"/>
</dbReference>
<feature type="region of interest" description="Disordered" evidence="1">
    <location>
        <begin position="282"/>
        <end position="301"/>
    </location>
</feature>
<keyword evidence="3" id="KW-1185">Reference proteome</keyword>
<feature type="compositionally biased region" description="Polar residues" evidence="1">
    <location>
        <begin position="52"/>
        <end position="62"/>
    </location>
</feature>
<name>A0ABR3QHN8_9PLEO</name>
<organism evidence="2 3">
    <name type="scientific">Paraconiothyrium brasiliense</name>
    <dbReference type="NCBI Taxonomy" id="300254"/>
    <lineage>
        <taxon>Eukaryota</taxon>
        <taxon>Fungi</taxon>
        <taxon>Dikarya</taxon>
        <taxon>Ascomycota</taxon>
        <taxon>Pezizomycotina</taxon>
        <taxon>Dothideomycetes</taxon>
        <taxon>Pleosporomycetidae</taxon>
        <taxon>Pleosporales</taxon>
        <taxon>Massarineae</taxon>
        <taxon>Didymosphaeriaceae</taxon>
        <taxon>Paraconiothyrium</taxon>
    </lineage>
</organism>
<evidence type="ECO:0000313" key="2">
    <source>
        <dbReference type="EMBL" id="KAL1591661.1"/>
    </source>
</evidence>
<feature type="region of interest" description="Disordered" evidence="1">
    <location>
        <begin position="114"/>
        <end position="142"/>
    </location>
</feature>
<reference evidence="2 3" key="1">
    <citation type="submission" date="2024-02" db="EMBL/GenBank/DDBJ databases">
        <title>De novo assembly and annotation of 12 fungi associated with fruit tree decline syndrome in Ontario, Canada.</title>
        <authorList>
            <person name="Sulman M."/>
            <person name="Ellouze W."/>
            <person name="Ilyukhin E."/>
        </authorList>
    </citation>
    <scope>NUCLEOTIDE SEQUENCE [LARGE SCALE GENOMIC DNA]</scope>
    <source>
        <strain evidence="2 3">M42-189</strain>
    </source>
</reference>